<evidence type="ECO:0000313" key="2">
    <source>
        <dbReference type="Proteomes" id="UP000252249"/>
    </source>
</evidence>
<name>A0A368P4I0_9FLAO</name>
<dbReference type="AlphaFoldDB" id="A0A368P4I0"/>
<gene>
    <name evidence="1" type="ORF">DU428_06095</name>
</gene>
<reference evidence="1 2" key="1">
    <citation type="submission" date="2018-07" db="EMBL/GenBank/DDBJ databases">
        <title>Oceanihabitans testaceum sp. nov., isolated from marine sediment.</title>
        <authorList>
            <person name="Li C.-M."/>
        </authorList>
    </citation>
    <scope>NUCLEOTIDE SEQUENCE [LARGE SCALE GENOMIC DNA]</scope>
    <source>
        <strain evidence="1 2">S9-10</strain>
    </source>
</reference>
<dbReference type="GO" id="GO:0015035">
    <property type="term" value="F:protein-disulfide reductase activity"/>
    <property type="evidence" value="ECO:0007669"/>
    <property type="project" value="InterPro"/>
</dbReference>
<dbReference type="PANTHER" id="PTHR33639:SF2">
    <property type="entry name" value="DUF393 DOMAIN-CONTAINING PROTEIN"/>
    <property type="match status" value="1"/>
</dbReference>
<organism evidence="1 2">
    <name type="scientific">Oceanihabitans sediminis</name>
    <dbReference type="NCBI Taxonomy" id="1812012"/>
    <lineage>
        <taxon>Bacteria</taxon>
        <taxon>Pseudomonadati</taxon>
        <taxon>Bacteroidota</taxon>
        <taxon>Flavobacteriia</taxon>
        <taxon>Flavobacteriales</taxon>
        <taxon>Flavobacteriaceae</taxon>
        <taxon>Oceanihabitans</taxon>
    </lineage>
</organism>
<evidence type="ECO:0000313" key="1">
    <source>
        <dbReference type="EMBL" id="RCU57363.1"/>
    </source>
</evidence>
<accession>A0A368P4I0</accession>
<proteinExistence type="predicted"/>
<dbReference type="InterPro" id="IPR052927">
    <property type="entry name" value="DCC_oxidoreductase"/>
</dbReference>
<dbReference type="PANTHER" id="PTHR33639">
    <property type="entry name" value="THIOL-DISULFIDE OXIDOREDUCTASE DCC"/>
    <property type="match status" value="1"/>
</dbReference>
<protein>
    <submittedName>
        <fullName evidence="1">DUF393 domain-containing protein</fullName>
    </submittedName>
</protein>
<sequence length="138" mass="15914">MQPLPEHKKLILFDGVCNLCNSSVQYVIKHDKKDLFRFASLQSDLGRSIMDEFQIDTNKTDSILLYSKNNGLKIKSTAALLIAKDLDFPNNLMVVFLIAPTFIRNWVYSYIAKNRYKWYGKKEACMVPSPELKAKFLS</sequence>
<comment type="caution">
    <text evidence="1">The sequence shown here is derived from an EMBL/GenBank/DDBJ whole genome shotgun (WGS) entry which is preliminary data.</text>
</comment>
<dbReference type="Pfam" id="PF04134">
    <property type="entry name" value="DCC1-like"/>
    <property type="match status" value="1"/>
</dbReference>
<dbReference type="Proteomes" id="UP000252249">
    <property type="component" value="Unassembled WGS sequence"/>
</dbReference>
<dbReference type="OrthoDB" id="9785438at2"/>
<keyword evidence="2" id="KW-1185">Reference proteome</keyword>
<dbReference type="InterPro" id="IPR007263">
    <property type="entry name" value="DCC1-like"/>
</dbReference>
<dbReference type="RefSeq" id="WP_072349053.1">
    <property type="nucleotide sequence ID" value="NZ_JAWVXR010000002.1"/>
</dbReference>
<dbReference type="EMBL" id="QPIG01000002">
    <property type="protein sequence ID" value="RCU57363.1"/>
    <property type="molecule type" value="Genomic_DNA"/>
</dbReference>